<name>A0AA40EG60_9PEZI</name>
<keyword evidence="8" id="KW-1185">Reference proteome</keyword>
<evidence type="ECO:0000256" key="3">
    <source>
        <dbReference type="ARBA" id="ARBA00023002"/>
    </source>
</evidence>
<comment type="caution">
    <text evidence="7">The sequence shown here is derived from an EMBL/GenBank/DDBJ whole genome shotgun (WGS) entry which is preliminary data.</text>
</comment>
<dbReference type="GO" id="GO:0004497">
    <property type="term" value="F:monooxygenase activity"/>
    <property type="evidence" value="ECO:0007669"/>
    <property type="project" value="UniProtKB-KW"/>
</dbReference>
<dbReference type="PRINTS" id="PR00092">
    <property type="entry name" value="TYROSINASE"/>
</dbReference>
<dbReference type="GO" id="GO:0046872">
    <property type="term" value="F:metal ion binding"/>
    <property type="evidence" value="ECO:0007669"/>
    <property type="project" value="UniProtKB-KW"/>
</dbReference>
<evidence type="ECO:0000256" key="4">
    <source>
        <dbReference type="ARBA" id="ARBA00023033"/>
    </source>
</evidence>
<evidence type="ECO:0000256" key="2">
    <source>
        <dbReference type="ARBA" id="ARBA00022723"/>
    </source>
</evidence>
<dbReference type="PANTHER" id="PTHR11474:SF32">
    <property type="entry name" value="TYROSINASE"/>
    <property type="match status" value="1"/>
</dbReference>
<dbReference type="InterPro" id="IPR050316">
    <property type="entry name" value="Tyrosinase/Hemocyanin"/>
</dbReference>
<keyword evidence="4" id="KW-0503">Monooxygenase</keyword>
<dbReference type="InterPro" id="IPR002227">
    <property type="entry name" value="Tyrosinase_Cu-bd"/>
</dbReference>
<dbReference type="PROSITE" id="PS00498">
    <property type="entry name" value="TYROSINASE_2"/>
    <property type="match status" value="1"/>
</dbReference>
<protein>
    <recommendedName>
        <fullName evidence="5 6">Tyrosinase copper-binding domain-containing protein</fullName>
    </recommendedName>
</protein>
<keyword evidence="2" id="KW-0479">Metal-binding</keyword>
<dbReference type="EMBL" id="JAUIRO010000001">
    <property type="protein sequence ID" value="KAK0734013.1"/>
    <property type="molecule type" value="Genomic_DNA"/>
</dbReference>
<proteinExistence type="predicted"/>
<dbReference type="GeneID" id="85330849"/>
<feature type="domain" description="Tyrosinase copper-binding" evidence="5">
    <location>
        <begin position="180"/>
        <end position="197"/>
    </location>
</feature>
<dbReference type="Pfam" id="PF18132">
    <property type="entry name" value="Tyrosinase_C"/>
    <property type="match status" value="1"/>
</dbReference>
<dbReference type="Gene3D" id="2.60.310.20">
    <property type="match status" value="1"/>
</dbReference>
<evidence type="ECO:0000256" key="1">
    <source>
        <dbReference type="ARBA" id="ARBA00001973"/>
    </source>
</evidence>
<feature type="domain" description="Tyrosinase copper-binding" evidence="6">
    <location>
        <begin position="392"/>
        <end position="403"/>
    </location>
</feature>
<keyword evidence="3" id="KW-0560">Oxidoreductase</keyword>
<dbReference type="PANTHER" id="PTHR11474">
    <property type="entry name" value="TYROSINASE FAMILY MEMBER"/>
    <property type="match status" value="1"/>
</dbReference>
<evidence type="ECO:0000313" key="8">
    <source>
        <dbReference type="Proteomes" id="UP001172101"/>
    </source>
</evidence>
<dbReference type="SUPFAM" id="SSF48056">
    <property type="entry name" value="Di-copper centre-containing domain"/>
    <property type="match status" value="1"/>
</dbReference>
<organism evidence="7 8">
    <name type="scientific">Lasiosphaeria miniovina</name>
    <dbReference type="NCBI Taxonomy" id="1954250"/>
    <lineage>
        <taxon>Eukaryota</taxon>
        <taxon>Fungi</taxon>
        <taxon>Dikarya</taxon>
        <taxon>Ascomycota</taxon>
        <taxon>Pezizomycotina</taxon>
        <taxon>Sordariomycetes</taxon>
        <taxon>Sordariomycetidae</taxon>
        <taxon>Sordariales</taxon>
        <taxon>Lasiosphaeriaceae</taxon>
        <taxon>Lasiosphaeria</taxon>
    </lineage>
</organism>
<accession>A0AA40EG60</accession>
<dbReference type="Pfam" id="PF00264">
    <property type="entry name" value="Tyrosinase"/>
    <property type="match status" value="1"/>
</dbReference>
<evidence type="ECO:0000259" key="5">
    <source>
        <dbReference type="PROSITE" id="PS00497"/>
    </source>
</evidence>
<gene>
    <name evidence="7" type="ORF">B0T26DRAFT_843836</name>
</gene>
<dbReference type="RefSeq" id="XP_060302890.1">
    <property type="nucleotide sequence ID" value="XM_060447579.1"/>
</dbReference>
<dbReference type="Gene3D" id="1.10.1280.10">
    <property type="entry name" value="Di-copper center containing domain from catechol oxidase"/>
    <property type="match status" value="1"/>
</dbReference>
<sequence>MWLLAVEGAICTCLRDSTPIELASHCQVSLGAPWPSSSALLPSHISSGHYPAPGPEPMGMALISLALLTWLPLVPLVLGQYTAYNYGFDVGARVKRDVTQPLVVRGGGEGDLRFRQEVREMEQDQDLWTLYILGLSLLQFTDQSSPTSWYGITGIHGIPHKTWGGVGPTPGNEASGYCTHSSILFPTWHRPYLVLYEQVMYSLIQSLATWWPEGEARNRYQQASLRFRIPYWDWAANPSSGQSVLPQSVGGSPYVDVNGPSGIQRIANPLFSYSFKPLNSTAFIQDPWDYWTVTLRSPTDNSTEAQSNNSLVALNFDQNVASLSQRLYILFSNYANYSLISNNAWIPLTSNASYDSIESLHDTVHNLAGGGGLGQPNVQGGHMSYIPYSAFDPIFFLHHTMVDRIFSIWQALYPGTWVVPTAAALPSYTTSKGQVQDSRTALTPFYASTDGTFWTSDTVRDHTQFGYTYAELAGSSTSGPNTSRNTRSQIRKAINRLYGTSSPANLFIKEMRARGRQRERRQHVTKQGELDEGQVTSKKRHKYREWIANIRVKKQSSAGPFSVHFFLGSVPDDPQEWAMAPSHIGTMGVFAADQTNGMPLGQLEVSGTVPLTTCLVDKVVRGELSSLEPYDVEPYLTLNLQRRLLSISGKILDVSEVGGLHIHIISAVVRAPSSEDELPLWGQAVEHFDLD</sequence>
<dbReference type="Proteomes" id="UP001172101">
    <property type="component" value="Unassembled WGS sequence"/>
</dbReference>
<comment type="cofactor">
    <cofactor evidence="1">
        <name>Cu(2+)</name>
        <dbReference type="ChEBI" id="CHEBI:29036"/>
    </cofactor>
</comment>
<dbReference type="AlphaFoldDB" id="A0AA40EG60"/>
<evidence type="ECO:0000313" key="7">
    <source>
        <dbReference type="EMBL" id="KAK0734013.1"/>
    </source>
</evidence>
<reference evidence="7" key="1">
    <citation type="submission" date="2023-06" db="EMBL/GenBank/DDBJ databases">
        <title>Genome-scale phylogeny and comparative genomics of the fungal order Sordariales.</title>
        <authorList>
            <consortium name="Lawrence Berkeley National Laboratory"/>
            <person name="Hensen N."/>
            <person name="Bonometti L."/>
            <person name="Westerberg I."/>
            <person name="Brannstrom I.O."/>
            <person name="Guillou S."/>
            <person name="Cros-Aarteil S."/>
            <person name="Calhoun S."/>
            <person name="Haridas S."/>
            <person name="Kuo A."/>
            <person name="Mondo S."/>
            <person name="Pangilinan J."/>
            <person name="Riley R."/>
            <person name="LaButti K."/>
            <person name="Andreopoulos B."/>
            <person name="Lipzen A."/>
            <person name="Chen C."/>
            <person name="Yanf M."/>
            <person name="Daum C."/>
            <person name="Ng V."/>
            <person name="Clum A."/>
            <person name="Steindorff A."/>
            <person name="Ohm R."/>
            <person name="Martin F."/>
            <person name="Silar P."/>
            <person name="Natvig D."/>
            <person name="Lalanne C."/>
            <person name="Gautier V."/>
            <person name="Ament-velasquez S.L."/>
            <person name="Kruys A."/>
            <person name="Hutchinson M.I."/>
            <person name="Powell A.J."/>
            <person name="Barry K."/>
            <person name="Miller A.N."/>
            <person name="Grigoriev I.V."/>
            <person name="Debuchy R."/>
            <person name="Gladieux P."/>
            <person name="Thoren M.H."/>
            <person name="Johannesson H."/>
        </authorList>
    </citation>
    <scope>NUCLEOTIDE SEQUENCE</scope>
    <source>
        <strain evidence="7">SMH2392-1A</strain>
    </source>
</reference>
<evidence type="ECO:0000259" key="6">
    <source>
        <dbReference type="PROSITE" id="PS00498"/>
    </source>
</evidence>
<dbReference type="PROSITE" id="PS00497">
    <property type="entry name" value="TYROSINASE_1"/>
    <property type="match status" value="1"/>
</dbReference>
<dbReference type="InterPro" id="IPR008922">
    <property type="entry name" value="Di-copper_centre_dom_sf"/>
</dbReference>
<dbReference type="InterPro" id="IPR041640">
    <property type="entry name" value="Tyrosinase_C"/>
</dbReference>